<dbReference type="OrthoDB" id="9762913at2"/>
<dbReference type="EMBL" id="AP019697">
    <property type="protein sequence ID" value="BBK24349.1"/>
    <property type="molecule type" value="Genomic_DNA"/>
</dbReference>
<evidence type="ECO:0000256" key="5">
    <source>
        <dbReference type="PROSITE-ProRule" id="PRU10007"/>
    </source>
</evidence>
<evidence type="ECO:0000313" key="9">
    <source>
        <dbReference type="Proteomes" id="UP000320585"/>
    </source>
</evidence>
<dbReference type="InterPro" id="IPR016161">
    <property type="entry name" value="Ald_DH/histidinol_DH"/>
</dbReference>
<dbReference type="InterPro" id="IPR029510">
    <property type="entry name" value="Ald_DH_CS_GLU"/>
</dbReference>
<evidence type="ECO:0000256" key="6">
    <source>
        <dbReference type="RuleBase" id="RU003345"/>
    </source>
</evidence>
<dbReference type="PANTHER" id="PTHR42804">
    <property type="entry name" value="ALDEHYDE DEHYDROGENASE"/>
    <property type="match status" value="1"/>
</dbReference>
<evidence type="ECO:0000256" key="2">
    <source>
        <dbReference type="ARBA" id="ARBA00023002"/>
    </source>
</evidence>
<comment type="similarity">
    <text evidence="1 6">Belongs to the aldehyde dehydrogenase family.</text>
</comment>
<dbReference type="PROSITE" id="PS00070">
    <property type="entry name" value="ALDEHYDE_DEHYDR_CYS"/>
    <property type="match status" value="1"/>
</dbReference>
<evidence type="ECO:0000256" key="3">
    <source>
        <dbReference type="ARBA" id="ARBA00024226"/>
    </source>
</evidence>
<dbReference type="PROSITE" id="PS00687">
    <property type="entry name" value="ALDEHYDE_DEHYDR_GLU"/>
    <property type="match status" value="1"/>
</dbReference>
<evidence type="ECO:0000256" key="4">
    <source>
        <dbReference type="ARBA" id="ARBA00049194"/>
    </source>
</evidence>
<comment type="catalytic activity">
    <reaction evidence="4">
        <text>an aldehyde + NAD(+) + H2O = a carboxylate + NADH + 2 H(+)</text>
        <dbReference type="Rhea" id="RHEA:16185"/>
        <dbReference type="ChEBI" id="CHEBI:15377"/>
        <dbReference type="ChEBI" id="CHEBI:15378"/>
        <dbReference type="ChEBI" id="CHEBI:17478"/>
        <dbReference type="ChEBI" id="CHEBI:29067"/>
        <dbReference type="ChEBI" id="CHEBI:57540"/>
        <dbReference type="ChEBI" id="CHEBI:57945"/>
        <dbReference type="EC" id="1.2.1.3"/>
    </reaction>
</comment>
<dbReference type="Gene3D" id="3.40.605.10">
    <property type="entry name" value="Aldehyde Dehydrogenase, Chain A, domain 1"/>
    <property type="match status" value="1"/>
</dbReference>
<dbReference type="EC" id="1.2.1.3" evidence="3"/>
<dbReference type="Proteomes" id="UP000320585">
    <property type="component" value="Chromosome"/>
</dbReference>
<dbReference type="GeneID" id="92715503"/>
<dbReference type="InterPro" id="IPR016162">
    <property type="entry name" value="Ald_DH_N"/>
</dbReference>
<dbReference type="Gene3D" id="3.40.309.10">
    <property type="entry name" value="Aldehyde Dehydrogenase, Chain A, domain 2"/>
    <property type="match status" value="1"/>
</dbReference>
<evidence type="ECO:0000313" key="8">
    <source>
        <dbReference type="EMBL" id="BBK24349.1"/>
    </source>
</evidence>
<name>A0A8D4UTG6_9FIRM</name>
<keyword evidence="2 6" id="KW-0560">Oxidoreductase</keyword>
<keyword evidence="9" id="KW-1185">Reference proteome</keyword>
<feature type="domain" description="Aldehyde dehydrogenase" evidence="7">
    <location>
        <begin position="12"/>
        <end position="469"/>
    </location>
</feature>
<dbReference type="PANTHER" id="PTHR42804:SF1">
    <property type="entry name" value="ALDEHYDE DEHYDROGENASE-RELATED"/>
    <property type="match status" value="1"/>
</dbReference>
<dbReference type="RefSeq" id="WP_022382903.1">
    <property type="nucleotide sequence ID" value="NZ_AP019697.1"/>
</dbReference>
<dbReference type="InterPro" id="IPR016163">
    <property type="entry name" value="Ald_DH_C"/>
</dbReference>
<dbReference type="CDD" id="cd07138">
    <property type="entry name" value="ALDH_CddD_SSP0762"/>
    <property type="match status" value="1"/>
</dbReference>
<dbReference type="SUPFAM" id="SSF53720">
    <property type="entry name" value="ALDH-like"/>
    <property type="match status" value="1"/>
</dbReference>
<feature type="active site" evidence="5">
    <location>
        <position position="244"/>
    </location>
</feature>
<proteinExistence type="inferred from homology"/>
<dbReference type="KEGG" id="dho:Dia5BBH33_02840"/>
<sequence length="476" mass="52172">MDYEKLYITGEWIPGASGTFIDVENPATREIFARVPAGNAEDVDKAAKAAHAAFPAWAAKTLDERIALMEKFLEIFRSQEDGLIDITIKELGSPWAFTKGSQVEYQYVRTRSYIDLAPTVPMVEKMAESTTYREPVGVVGCITPWNYPLGQVIQKIIPALLMGNTIILKPSQHTPLSAYWLVDAFEKAGFPKGVFNLVTGRGGEVGNALSSHPLVDMISFTGSTKGGVTVSKHALESVKRISLELGGKSPYVILKAEDHDYNKPIHLCFNTIFLNSGQTCTAFSRLLIPESEKETIEKQLVEIAKEYTVGDPEDHNVKLGPVSSRAQYDKITSYIKKGVEEGATLLYGEVPKDLGETGGYYIHPVIFTDVKNSMTIAQDEIFGPVLCVITYKDIDDAVAIANDVRYGLNAGVYGPKQEAIAVAHRIQSGNVYINDSPRDTAAPFGGYKESGIGREGGVYGMIEFTQQKALFDTCKE</sequence>
<dbReference type="AlphaFoldDB" id="A0A8D4UTG6"/>
<accession>A0A8D4UTG6</accession>
<dbReference type="InterPro" id="IPR016160">
    <property type="entry name" value="Ald_DH_CS_CYS"/>
</dbReference>
<protein>
    <recommendedName>
        <fullName evidence="3">aldehyde dehydrogenase (NAD(+))</fullName>
        <ecNumber evidence="3">1.2.1.3</ecNumber>
    </recommendedName>
</protein>
<dbReference type="Pfam" id="PF00171">
    <property type="entry name" value="Aldedh"/>
    <property type="match status" value="1"/>
</dbReference>
<reference evidence="9" key="1">
    <citation type="submission" date="2019-05" db="EMBL/GenBank/DDBJ databases">
        <title>Complete genome sequencing of Dialister sp. strain 5BBH33.</title>
        <authorList>
            <person name="Sakamoto M."/>
            <person name="Murakami T."/>
            <person name="Mori H."/>
        </authorList>
    </citation>
    <scope>NUCLEOTIDE SEQUENCE [LARGE SCALE GENOMIC DNA]</scope>
    <source>
        <strain evidence="9">5BBH33</strain>
    </source>
</reference>
<dbReference type="FunFam" id="3.40.605.10:FF:000007">
    <property type="entry name" value="NAD/NADP-dependent betaine aldehyde dehydrogenase"/>
    <property type="match status" value="1"/>
</dbReference>
<dbReference type="GO" id="GO:0004029">
    <property type="term" value="F:aldehyde dehydrogenase (NAD+) activity"/>
    <property type="evidence" value="ECO:0007669"/>
    <property type="project" value="UniProtKB-EC"/>
</dbReference>
<gene>
    <name evidence="8" type="ORF">Dia5BBH33_02840</name>
</gene>
<evidence type="ECO:0000259" key="7">
    <source>
        <dbReference type="Pfam" id="PF00171"/>
    </source>
</evidence>
<organism evidence="8 9">
    <name type="scientific">Dialister hominis</name>
    <dbReference type="NCBI Taxonomy" id="2582419"/>
    <lineage>
        <taxon>Bacteria</taxon>
        <taxon>Bacillati</taxon>
        <taxon>Bacillota</taxon>
        <taxon>Negativicutes</taxon>
        <taxon>Veillonellales</taxon>
        <taxon>Veillonellaceae</taxon>
        <taxon>Dialister</taxon>
    </lineage>
</organism>
<evidence type="ECO:0000256" key="1">
    <source>
        <dbReference type="ARBA" id="ARBA00009986"/>
    </source>
</evidence>
<dbReference type="InterPro" id="IPR015590">
    <property type="entry name" value="Aldehyde_DH_dom"/>
</dbReference>